<dbReference type="InterPro" id="IPR007889">
    <property type="entry name" value="HTH_Psq"/>
</dbReference>
<dbReference type="GO" id="GO:0003677">
    <property type="term" value="F:DNA binding"/>
    <property type="evidence" value="ECO:0007669"/>
    <property type="project" value="InterPro"/>
</dbReference>
<accession>A0A4C1U2A4</accession>
<dbReference type="Pfam" id="PF05225">
    <property type="entry name" value="HTH_psq"/>
    <property type="match status" value="1"/>
</dbReference>
<proteinExistence type="predicted"/>
<dbReference type="InterPro" id="IPR009057">
    <property type="entry name" value="Homeodomain-like_sf"/>
</dbReference>
<dbReference type="Pfam" id="PF03184">
    <property type="entry name" value="DDE_1"/>
    <property type="match status" value="1"/>
</dbReference>
<dbReference type="GO" id="GO:0005634">
    <property type="term" value="C:nucleus"/>
    <property type="evidence" value="ECO:0007669"/>
    <property type="project" value="UniProtKB-SubCell"/>
</dbReference>
<evidence type="ECO:0000259" key="3">
    <source>
        <dbReference type="Pfam" id="PF05225"/>
    </source>
</evidence>
<evidence type="ECO:0000259" key="2">
    <source>
        <dbReference type="Pfam" id="PF03184"/>
    </source>
</evidence>
<dbReference type="PANTHER" id="PTHR19303:SF74">
    <property type="entry name" value="POGO TRANSPOSABLE ELEMENT WITH KRAB DOMAIN"/>
    <property type="match status" value="1"/>
</dbReference>
<dbReference type="AlphaFoldDB" id="A0A4C1U2A4"/>
<comment type="caution">
    <text evidence="4">The sequence shown here is derived from an EMBL/GenBank/DDBJ whole genome shotgun (WGS) entry which is preliminary data.</text>
</comment>
<evidence type="ECO:0000256" key="1">
    <source>
        <dbReference type="ARBA" id="ARBA00004123"/>
    </source>
</evidence>
<dbReference type="PANTHER" id="PTHR19303">
    <property type="entry name" value="TRANSPOSON"/>
    <property type="match status" value="1"/>
</dbReference>
<dbReference type="InterPro" id="IPR004875">
    <property type="entry name" value="DDE_SF_endonuclease_dom"/>
</dbReference>
<dbReference type="Gene3D" id="1.10.10.60">
    <property type="entry name" value="Homeodomain-like"/>
    <property type="match status" value="1"/>
</dbReference>
<dbReference type="Proteomes" id="UP000299102">
    <property type="component" value="Unassembled WGS sequence"/>
</dbReference>
<feature type="domain" description="DDE-1" evidence="2">
    <location>
        <begin position="355"/>
        <end position="420"/>
    </location>
</feature>
<dbReference type="STRING" id="151549.A0A4C1U2A4"/>
<evidence type="ECO:0000313" key="4">
    <source>
        <dbReference type="EMBL" id="GBP20441.1"/>
    </source>
</evidence>
<protein>
    <submittedName>
        <fullName evidence="4">Uncharacterized protein</fullName>
    </submittedName>
</protein>
<comment type="subcellular location">
    <subcellularLocation>
        <location evidence="1">Nucleus</location>
    </subcellularLocation>
</comment>
<gene>
    <name evidence="4" type="ORF">EVAR_14690_1</name>
</gene>
<dbReference type="OrthoDB" id="10072016at2759"/>
<evidence type="ECO:0000313" key="5">
    <source>
        <dbReference type="Proteomes" id="UP000299102"/>
    </source>
</evidence>
<dbReference type="EMBL" id="BGZK01000118">
    <property type="protein sequence ID" value="GBP20441.1"/>
    <property type="molecule type" value="Genomic_DNA"/>
</dbReference>
<keyword evidence="5" id="KW-1185">Reference proteome</keyword>
<sequence>MLLGSLLQEQERAQEVFGEWPSSADSGLIFSTRTLTGSQRDLALDAPMISVTVHDYTPKLLTVVTLAWASFPTWDLNKSSPAWRWWLVLKLEWFQRKEVVEDRCHSQSRPGICLHPHPWLAIYENPKKSTGEAECRFGITRFSKKTSYTHATYARKMSTKKRKYGLKSRFTMESLLEATERIKSKEMTTRQASVAYNIPRTTLVNKLHLKHMKSVGRPCILTDSEEESLVQNIFACIESGLQISLKDVRFMVKDYLDRSNKTISFLRNNMPSLEWAKMFLDKHEDLKSKISYERKRKNVTQKVLRRFFYALERDLENILPENIFNFIELKFCDNCKTNSIMYRKQDTSSNAIKSDFTVIFCANALGYMTPPYIIYKGTSKCEKWLLGAPVGTRSSATLNGWLNEEAFSDWFHKIVLPLVSAKDAQDLEANQGISPGRLYQGAPKS</sequence>
<dbReference type="InterPro" id="IPR050863">
    <property type="entry name" value="CenT-Element_Derived"/>
</dbReference>
<name>A0A4C1U2A4_EUMVA</name>
<dbReference type="SUPFAM" id="SSF46689">
    <property type="entry name" value="Homeodomain-like"/>
    <property type="match status" value="1"/>
</dbReference>
<reference evidence="4 5" key="1">
    <citation type="journal article" date="2019" name="Commun. Biol.">
        <title>The bagworm genome reveals a unique fibroin gene that provides high tensile strength.</title>
        <authorList>
            <person name="Kono N."/>
            <person name="Nakamura H."/>
            <person name="Ohtoshi R."/>
            <person name="Tomita M."/>
            <person name="Numata K."/>
            <person name="Arakawa K."/>
        </authorList>
    </citation>
    <scope>NUCLEOTIDE SEQUENCE [LARGE SCALE GENOMIC DNA]</scope>
</reference>
<feature type="domain" description="HTH psq-type" evidence="3">
    <location>
        <begin position="173"/>
        <end position="205"/>
    </location>
</feature>
<organism evidence="4 5">
    <name type="scientific">Eumeta variegata</name>
    <name type="common">Bagworm moth</name>
    <name type="synonym">Eumeta japonica</name>
    <dbReference type="NCBI Taxonomy" id="151549"/>
    <lineage>
        <taxon>Eukaryota</taxon>
        <taxon>Metazoa</taxon>
        <taxon>Ecdysozoa</taxon>
        <taxon>Arthropoda</taxon>
        <taxon>Hexapoda</taxon>
        <taxon>Insecta</taxon>
        <taxon>Pterygota</taxon>
        <taxon>Neoptera</taxon>
        <taxon>Endopterygota</taxon>
        <taxon>Lepidoptera</taxon>
        <taxon>Glossata</taxon>
        <taxon>Ditrysia</taxon>
        <taxon>Tineoidea</taxon>
        <taxon>Psychidae</taxon>
        <taxon>Oiketicinae</taxon>
        <taxon>Eumeta</taxon>
    </lineage>
</organism>